<dbReference type="eggNOG" id="COG0582">
    <property type="taxonomic scope" value="Bacteria"/>
</dbReference>
<evidence type="ECO:0000313" key="6">
    <source>
        <dbReference type="EMBL" id="ABQ30382.1"/>
    </source>
</evidence>
<dbReference type="PANTHER" id="PTHR30629">
    <property type="entry name" value="PROPHAGE INTEGRASE"/>
    <property type="match status" value="1"/>
</dbReference>
<dbReference type="InterPro" id="IPR010998">
    <property type="entry name" value="Integrase_recombinase_N"/>
</dbReference>
<dbReference type="PANTHER" id="PTHR30629:SF2">
    <property type="entry name" value="PROPHAGE INTEGRASE INTS-RELATED"/>
    <property type="match status" value="1"/>
</dbReference>
<dbReference type="Gene3D" id="1.10.443.10">
    <property type="entry name" value="Intergrase catalytic core"/>
    <property type="match status" value="1"/>
</dbReference>
<name>A5FXQ0_ACICJ</name>
<dbReference type="AlphaFoldDB" id="A5FXQ0"/>
<gene>
    <name evidence="6" type="ordered locus">Acry_1170</name>
</gene>
<dbReference type="CDD" id="cd00801">
    <property type="entry name" value="INT_P4_C"/>
    <property type="match status" value="1"/>
</dbReference>
<accession>A5FXQ0</accession>
<keyword evidence="3" id="KW-0238">DNA-binding</keyword>
<dbReference type="Pfam" id="PF00589">
    <property type="entry name" value="Phage_integrase"/>
    <property type="match status" value="1"/>
</dbReference>
<evidence type="ECO:0000313" key="7">
    <source>
        <dbReference type="Proteomes" id="UP000000245"/>
    </source>
</evidence>
<keyword evidence="7" id="KW-1185">Reference proteome</keyword>
<proteinExistence type="inferred from homology"/>
<dbReference type="RefSeq" id="WP_007424036.1">
    <property type="nucleotide sequence ID" value="NC_009484.1"/>
</dbReference>
<dbReference type="InterPro" id="IPR038488">
    <property type="entry name" value="Integrase_DNA-bd_sf"/>
</dbReference>
<sequence length="412" mass="44469">MRFTMNRIAALTCPEGRKDALFFDEELPGFGVRVTSTGSKTYLAQYRGATGVRRVSLGKHGVISLADARNAARAILGQVASGGDPIAERRAKDEAARQAQSEAAFTVEALIAAWVADRQESRRASYLKVAAAALRTHLAHLLTVPASAMTVRQAVAALDRVKAAAGPVAGNRLLAYARACFGWACKRQRLAMNPFAGLERPAREKSRDRVLTDAEIGAIWRAAALLDYPAGQFTRMLMLTLGRRDEVASMRWTEIAADGLTWSLPADRAKNGKSHVVHLSEPARGILSALPRFENSDFLFTTTGERPISGFSGFKLAIDRAIEADLGRGIADWRFHDFRRAGVTWLAGAGFPPHVADKLLNHMSGSIQGVAAVYQRAEFLPERERALDAWASHVISAAAGGTTAGNVIALRA</sequence>
<dbReference type="InterPro" id="IPR025166">
    <property type="entry name" value="Integrase_DNA_bind_dom"/>
</dbReference>
<evidence type="ECO:0000256" key="3">
    <source>
        <dbReference type="ARBA" id="ARBA00023125"/>
    </source>
</evidence>
<dbReference type="GO" id="GO:0006310">
    <property type="term" value="P:DNA recombination"/>
    <property type="evidence" value="ECO:0007669"/>
    <property type="project" value="UniProtKB-KW"/>
</dbReference>
<feature type="domain" description="Tyr recombinase" evidence="5">
    <location>
        <begin position="206"/>
        <end position="389"/>
    </location>
</feature>
<dbReference type="EMBL" id="CP000697">
    <property type="protein sequence ID" value="ABQ30382.1"/>
    <property type="molecule type" value="Genomic_DNA"/>
</dbReference>
<organism evidence="6 7">
    <name type="scientific">Acidiphilium cryptum (strain JF-5)</name>
    <dbReference type="NCBI Taxonomy" id="349163"/>
    <lineage>
        <taxon>Bacteria</taxon>
        <taxon>Pseudomonadati</taxon>
        <taxon>Pseudomonadota</taxon>
        <taxon>Alphaproteobacteria</taxon>
        <taxon>Acetobacterales</taxon>
        <taxon>Acidocellaceae</taxon>
        <taxon>Acidiphilium</taxon>
    </lineage>
</organism>
<dbReference type="InterPro" id="IPR050808">
    <property type="entry name" value="Phage_Integrase"/>
</dbReference>
<keyword evidence="4" id="KW-0233">DNA recombination</keyword>
<dbReference type="InterPro" id="IPR013762">
    <property type="entry name" value="Integrase-like_cat_sf"/>
</dbReference>
<protein>
    <submittedName>
        <fullName evidence="6">Phage integrase family protein</fullName>
    </submittedName>
</protein>
<keyword evidence="2" id="KW-0229">DNA integration</keyword>
<dbReference type="STRING" id="349163.Acry_1170"/>
<dbReference type="GO" id="GO:0003677">
    <property type="term" value="F:DNA binding"/>
    <property type="evidence" value="ECO:0007669"/>
    <property type="project" value="UniProtKB-KW"/>
</dbReference>
<reference evidence="6 7" key="1">
    <citation type="submission" date="2007-05" db="EMBL/GenBank/DDBJ databases">
        <title>Complete sequence of chromosome of Acidiphilium cryptum JF-5.</title>
        <authorList>
            <consortium name="US DOE Joint Genome Institute"/>
            <person name="Copeland A."/>
            <person name="Lucas S."/>
            <person name="Lapidus A."/>
            <person name="Barry K."/>
            <person name="Detter J.C."/>
            <person name="Glavina del Rio T."/>
            <person name="Hammon N."/>
            <person name="Israni S."/>
            <person name="Dalin E."/>
            <person name="Tice H."/>
            <person name="Pitluck S."/>
            <person name="Sims D."/>
            <person name="Brettin T."/>
            <person name="Bruce D."/>
            <person name="Han C."/>
            <person name="Schmutz J."/>
            <person name="Larimer F."/>
            <person name="Land M."/>
            <person name="Hauser L."/>
            <person name="Kyrpides N."/>
            <person name="Kim E."/>
            <person name="Magnuson T."/>
            <person name="Richardson P."/>
        </authorList>
    </citation>
    <scope>NUCLEOTIDE SEQUENCE [LARGE SCALE GENOMIC DNA]</scope>
    <source>
        <strain evidence="6 7">JF-5</strain>
    </source>
</reference>
<dbReference type="Gene3D" id="3.30.160.390">
    <property type="entry name" value="Integrase, DNA-binding domain"/>
    <property type="match status" value="1"/>
</dbReference>
<dbReference type="SUPFAM" id="SSF56349">
    <property type="entry name" value="DNA breaking-rejoining enzymes"/>
    <property type="match status" value="1"/>
</dbReference>
<evidence type="ECO:0000256" key="4">
    <source>
        <dbReference type="ARBA" id="ARBA00023172"/>
    </source>
</evidence>
<dbReference type="GO" id="GO:0015074">
    <property type="term" value="P:DNA integration"/>
    <property type="evidence" value="ECO:0007669"/>
    <property type="project" value="UniProtKB-KW"/>
</dbReference>
<dbReference type="Gene3D" id="1.10.150.130">
    <property type="match status" value="1"/>
</dbReference>
<evidence type="ECO:0000256" key="1">
    <source>
        <dbReference type="ARBA" id="ARBA00008857"/>
    </source>
</evidence>
<dbReference type="Proteomes" id="UP000000245">
    <property type="component" value="Chromosome"/>
</dbReference>
<dbReference type="Pfam" id="PF13356">
    <property type="entry name" value="Arm-DNA-bind_3"/>
    <property type="match status" value="1"/>
</dbReference>
<evidence type="ECO:0000256" key="2">
    <source>
        <dbReference type="ARBA" id="ARBA00022908"/>
    </source>
</evidence>
<dbReference type="PROSITE" id="PS51898">
    <property type="entry name" value="TYR_RECOMBINASE"/>
    <property type="match status" value="1"/>
</dbReference>
<dbReference type="KEGG" id="acr:Acry_1170"/>
<comment type="similarity">
    <text evidence="1">Belongs to the 'phage' integrase family.</text>
</comment>
<dbReference type="InterPro" id="IPR011010">
    <property type="entry name" value="DNA_brk_join_enz"/>
</dbReference>
<dbReference type="HOGENOM" id="CLU_027562_0_4_5"/>
<dbReference type="InterPro" id="IPR002104">
    <property type="entry name" value="Integrase_catalytic"/>
</dbReference>
<evidence type="ECO:0000259" key="5">
    <source>
        <dbReference type="PROSITE" id="PS51898"/>
    </source>
</evidence>